<keyword evidence="7" id="KW-0539">Nucleus</keyword>
<dbReference type="EMBL" id="JAMKOV010000003">
    <property type="protein sequence ID" value="KAI8040990.1"/>
    <property type="molecule type" value="Genomic_DNA"/>
</dbReference>
<evidence type="ECO:0000259" key="10">
    <source>
        <dbReference type="PROSITE" id="PS50250"/>
    </source>
</evidence>
<dbReference type="SMART" id="SM00088">
    <property type="entry name" value="PINT"/>
    <property type="match status" value="1"/>
</dbReference>
<evidence type="ECO:0000256" key="7">
    <source>
        <dbReference type="ARBA" id="ARBA00023242"/>
    </source>
</evidence>
<dbReference type="Gene3D" id="1.25.40.570">
    <property type="match status" value="1"/>
</dbReference>
<dbReference type="PANTHER" id="PTHR14145:SF2">
    <property type="entry name" value="COP9 SIGNALOSOME COMPLEX SUBUNIT 1"/>
    <property type="match status" value="1"/>
</dbReference>
<dbReference type="GO" id="GO:0005737">
    <property type="term" value="C:cytoplasm"/>
    <property type="evidence" value="ECO:0007669"/>
    <property type="project" value="UniProtKB-SubCell"/>
</dbReference>
<keyword evidence="12" id="KW-1185">Reference proteome</keyword>
<evidence type="ECO:0000256" key="9">
    <source>
        <dbReference type="SAM" id="SignalP"/>
    </source>
</evidence>
<dbReference type="Pfam" id="PF10602">
    <property type="entry name" value="RPN7"/>
    <property type="match status" value="1"/>
</dbReference>
<evidence type="ECO:0000256" key="6">
    <source>
        <dbReference type="ARBA" id="ARBA00022790"/>
    </source>
</evidence>
<organism evidence="11 12">
    <name type="scientific">Drosophila gunungcola</name>
    <name type="common">fruit fly</name>
    <dbReference type="NCBI Taxonomy" id="103775"/>
    <lineage>
        <taxon>Eukaryota</taxon>
        <taxon>Metazoa</taxon>
        <taxon>Ecdysozoa</taxon>
        <taxon>Arthropoda</taxon>
        <taxon>Hexapoda</taxon>
        <taxon>Insecta</taxon>
        <taxon>Pterygota</taxon>
        <taxon>Neoptera</taxon>
        <taxon>Endopterygota</taxon>
        <taxon>Diptera</taxon>
        <taxon>Brachycera</taxon>
        <taxon>Muscomorpha</taxon>
        <taxon>Ephydroidea</taxon>
        <taxon>Drosophilidae</taxon>
        <taxon>Drosophila</taxon>
        <taxon>Sophophora</taxon>
    </lineage>
</organism>
<keyword evidence="8" id="KW-0812">Transmembrane</keyword>
<evidence type="ECO:0000256" key="3">
    <source>
        <dbReference type="ARBA" id="ARBA00008685"/>
    </source>
</evidence>
<protein>
    <recommendedName>
        <fullName evidence="10">PCI domain-containing protein</fullName>
    </recommendedName>
</protein>
<dbReference type="Pfam" id="PF01399">
    <property type="entry name" value="PCI"/>
    <property type="match status" value="1"/>
</dbReference>
<feature type="transmembrane region" description="Helical" evidence="8">
    <location>
        <begin position="552"/>
        <end position="574"/>
    </location>
</feature>
<sequence length="1247" mass="140603">MKVRALHRLPLLFFLVVSAAMGPRVGGSWRSEDSPGDPDSKTRWGNQLPDMLVAYYRHHGVHSLMLVVCHTDIADYRLWTLWQHFNLNDFYVQVSTATSLRDLRHVDVLDEQKDAQPPKGFHANNSSHWETSFLLPMLPYKMGILLLEFKSESAPEHNYFTTNRFWLLLSEDRSDIDLLEDPEIFIPPDSELRVLHYENDDGNFSSSLIDLYKVAAWKPLKKKRHIVHALQHFGSAITYRQNLEGIVFNSAIVIAFPDLFTNIEDLSLRHIDTISKVNHRLMLELANRLNISYNTYQTVNYGWRQPNGSFDGLMGRFQRYELDLAQLAIFMRLDRIALVDFVAETYRPPLSAVANIFAMPFENDVWVSILMLLIITTVVLVIELLFSPHTHDMAYMDTLNFVWGAMCQQGFYVEVRNRSARIIVFTTFNLYHKKIASKGDNVYVRPILGMERMRTGLFAYQVELQAGYQIVSDTFSEPEKCGLMELEPFQLPMLAIPTRKNFPYKELIRRQLRWQREVSLVNREERKWIPQKPKCEGGVGGFVSIGITECRYALGIFGCGAAASLGLFLCEFIFKNFKQVYRIFSDSNLTAANQMSSELGLAWKASDRIPLAAGTSPAIHLDLAPISQRISDLGQWATARCNKASRDSRVPWFFSKSKSPVGVNMPGVATPGTMEAKPEDGSNVEEDSPPRFLDIKLSGKGVNFSALGFLCFLLRLSPTSGMVDHSSEVTLASERFSYSNAVEPMQVDAPPNEDNENNEEQQIVVENPSIDLEVYANQYAGIVRLHRLMFVADVCPILAVEALKMAITYVQTTYNVNLYQVLHKRLSDLNAGNAPVPPANAGGDQAAAAAAAPLPDIAAQPVAQAQGQAQPAGEKDAFAYDAVWVDTKMKKAALKLEKLDSDLKNYKSNSIKESIRRGHDDLADHYLSCGDLTNALKCYSRARDYCTSGKHVVNMCLNVIKVSIYLQNWAHVMSYISKAESTPDFAEGSKEANAQVHTRLECAAGLAELQQKKYKVAAKHFLNANFDHCDFPEMISTSNVAVYGGLCALATFDRPELKRLVIASTSFKLFLELEPQLRDIIFKFYESKYASCLTLLDEIRDNLLVDMYIAPHVTTLYTKIRNRALIQYFSPYMSADMHKMAMAFNSSVGDLENEVMQLILDGQIQARIDSHNKILYAKEADQRNSTFERALIMGKQYQRHTRMLVLRAAMLKSHIHVKSISREGGSNHGAELCVSAGSSTTPQIARI</sequence>
<dbReference type="PANTHER" id="PTHR14145">
    <property type="entry name" value="26S PROTESOME SUBUNIT 6"/>
    <property type="match status" value="1"/>
</dbReference>
<keyword evidence="5" id="KW-0963">Cytoplasm</keyword>
<dbReference type="PROSITE" id="PS50250">
    <property type="entry name" value="PCI"/>
    <property type="match status" value="1"/>
</dbReference>
<feature type="transmembrane region" description="Helical" evidence="8">
    <location>
        <begin position="365"/>
        <end position="386"/>
    </location>
</feature>
<evidence type="ECO:0000313" key="12">
    <source>
        <dbReference type="Proteomes" id="UP001059596"/>
    </source>
</evidence>
<dbReference type="Pfam" id="PF21151">
    <property type="entry name" value="CSN1_C"/>
    <property type="match status" value="1"/>
</dbReference>
<feature type="signal peptide" evidence="9">
    <location>
        <begin position="1"/>
        <end position="27"/>
    </location>
</feature>
<feature type="domain" description="PCI" evidence="10">
    <location>
        <begin position="1020"/>
        <end position="1182"/>
    </location>
</feature>
<evidence type="ECO:0000313" key="11">
    <source>
        <dbReference type="EMBL" id="KAI8040990.1"/>
    </source>
</evidence>
<dbReference type="InterPro" id="IPR045135">
    <property type="entry name" value="Rpn7_N"/>
</dbReference>
<dbReference type="Proteomes" id="UP001059596">
    <property type="component" value="Unassembled WGS sequence"/>
</dbReference>
<dbReference type="Gene3D" id="3.40.190.10">
    <property type="entry name" value="Periplasmic binding protein-like II"/>
    <property type="match status" value="1"/>
</dbReference>
<dbReference type="InterPro" id="IPR001320">
    <property type="entry name" value="Iontro_rcpt_C"/>
</dbReference>
<dbReference type="SUPFAM" id="SSF53850">
    <property type="entry name" value="Periplasmic binding protein-like II"/>
    <property type="match status" value="1"/>
</dbReference>
<dbReference type="InterPro" id="IPR000717">
    <property type="entry name" value="PCI_dom"/>
</dbReference>
<name>A0A9P9YPW2_9MUSC</name>
<dbReference type="AlphaFoldDB" id="A0A9P9YPW2"/>
<keyword evidence="8" id="KW-0472">Membrane</keyword>
<evidence type="ECO:0000256" key="5">
    <source>
        <dbReference type="ARBA" id="ARBA00022490"/>
    </source>
</evidence>
<dbReference type="GO" id="GO:0008180">
    <property type="term" value="C:COP9 signalosome"/>
    <property type="evidence" value="ECO:0007669"/>
    <property type="project" value="UniProtKB-KW"/>
</dbReference>
<feature type="chain" id="PRO_5040115149" description="PCI domain-containing protein" evidence="9">
    <location>
        <begin position="28"/>
        <end position="1247"/>
    </location>
</feature>
<evidence type="ECO:0000256" key="4">
    <source>
        <dbReference type="ARBA" id="ARBA00008793"/>
    </source>
</evidence>
<proteinExistence type="inferred from homology"/>
<dbReference type="InterPro" id="IPR036390">
    <property type="entry name" value="WH_DNA-bd_sf"/>
</dbReference>
<evidence type="ECO:0000256" key="2">
    <source>
        <dbReference type="ARBA" id="ARBA00004496"/>
    </source>
</evidence>
<dbReference type="GO" id="GO:0016020">
    <property type="term" value="C:membrane"/>
    <property type="evidence" value="ECO:0007669"/>
    <property type="project" value="InterPro"/>
</dbReference>
<keyword evidence="8" id="KW-1133">Transmembrane helix</keyword>
<keyword evidence="9" id="KW-0732">Signal</keyword>
<dbReference type="Pfam" id="PF00060">
    <property type="entry name" value="Lig_chan"/>
    <property type="match status" value="1"/>
</dbReference>
<dbReference type="GO" id="GO:0015276">
    <property type="term" value="F:ligand-gated monoatomic ion channel activity"/>
    <property type="evidence" value="ECO:0007669"/>
    <property type="project" value="InterPro"/>
</dbReference>
<comment type="similarity">
    <text evidence="4">Belongs to the CSN1 family.</text>
</comment>
<accession>A0A9P9YPW2</accession>
<keyword evidence="6" id="KW-0736">Signalosome</keyword>
<comment type="caution">
    <text evidence="11">The sequence shown here is derived from an EMBL/GenBank/DDBJ whole genome shotgun (WGS) entry which is preliminary data.</text>
</comment>
<evidence type="ECO:0000256" key="1">
    <source>
        <dbReference type="ARBA" id="ARBA00004123"/>
    </source>
</evidence>
<dbReference type="SUPFAM" id="SSF46785">
    <property type="entry name" value="Winged helix' DNA-binding domain"/>
    <property type="match status" value="1"/>
</dbReference>
<gene>
    <name evidence="11" type="ORF">M5D96_005239</name>
</gene>
<evidence type="ECO:0000256" key="8">
    <source>
        <dbReference type="SAM" id="Phobius"/>
    </source>
</evidence>
<dbReference type="InterPro" id="IPR019585">
    <property type="entry name" value="Rpn7/CSN1"/>
</dbReference>
<reference evidence="11" key="1">
    <citation type="journal article" date="2023" name="Genome Biol. Evol.">
        <title>Long-read-based Genome Assembly of Drosophila gunungcola Reveals Fewer Chemosensory Genes in Flower-breeding Species.</title>
        <authorList>
            <person name="Negi A."/>
            <person name="Liao B.Y."/>
            <person name="Yeh S.D."/>
        </authorList>
    </citation>
    <scope>NUCLEOTIDE SEQUENCE</scope>
    <source>
        <strain evidence="11">Sukarami</strain>
    </source>
</reference>
<comment type="subcellular location">
    <subcellularLocation>
        <location evidence="2">Cytoplasm</location>
    </subcellularLocation>
    <subcellularLocation>
        <location evidence="1">Nucleus</location>
    </subcellularLocation>
</comment>
<comment type="similarity">
    <text evidence="3">Belongs to the glutamate-gated ion channel (TC 1.A.10.1) family.</text>
</comment>
<dbReference type="Gene3D" id="1.10.287.70">
    <property type="match status" value="1"/>
</dbReference>
<dbReference type="InterPro" id="IPR048624">
    <property type="entry name" value="CSN1_C"/>
</dbReference>